<evidence type="ECO:0000313" key="1">
    <source>
        <dbReference type="EMBL" id="DAE17286.1"/>
    </source>
</evidence>
<accession>A0A8S5QDB0</accession>
<sequence length="67" mass="7513">MIAIENIPAGLNDKEALEQKIELLHDVVTHLLNDTIEASLPEARDLAHMAQNVDELCRQLQQLKNAL</sequence>
<dbReference type="EMBL" id="BK015638">
    <property type="protein sequence ID" value="DAE17286.1"/>
    <property type="molecule type" value="Genomic_DNA"/>
</dbReference>
<organism evidence="1">
    <name type="scientific">Siphoviridae sp. ctEIp38</name>
    <dbReference type="NCBI Taxonomy" id="2825394"/>
    <lineage>
        <taxon>Viruses</taxon>
        <taxon>Duplodnaviria</taxon>
        <taxon>Heunggongvirae</taxon>
        <taxon>Uroviricota</taxon>
        <taxon>Caudoviricetes</taxon>
    </lineage>
</organism>
<name>A0A8S5QDB0_9CAUD</name>
<protein>
    <submittedName>
        <fullName evidence="1">Uncharacterized protein</fullName>
    </submittedName>
</protein>
<proteinExistence type="predicted"/>
<reference evidence="1" key="1">
    <citation type="journal article" date="2021" name="Proc. Natl. Acad. Sci. U.S.A.">
        <title>A Catalog of Tens of Thousands of Viruses from Human Metagenomes Reveals Hidden Associations with Chronic Diseases.</title>
        <authorList>
            <person name="Tisza M.J."/>
            <person name="Buck C.B."/>
        </authorList>
    </citation>
    <scope>NUCLEOTIDE SEQUENCE</scope>
    <source>
        <strain evidence="1">CtEIp38</strain>
    </source>
</reference>